<evidence type="ECO:0000313" key="3">
    <source>
        <dbReference type="EMBL" id="ETE59131.1"/>
    </source>
</evidence>
<feature type="non-terminal residue" evidence="3">
    <location>
        <position position="1"/>
    </location>
</feature>
<reference evidence="3 4" key="1">
    <citation type="journal article" date="2013" name="Proc. Natl. Acad. Sci. U.S.A.">
        <title>The king cobra genome reveals dynamic gene evolution and adaptation in the snake venom system.</title>
        <authorList>
            <person name="Vonk F.J."/>
            <person name="Casewell N.R."/>
            <person name="Henkel C.V."/>
            <person name="Heimberg A.M."/>
            <person name="Jansen H.J."/>
            <person name="McCleary R.J."/>
            <person name="Kerkkamp H.M."/>
            <person name="Vos R.A."/>
            <person name="Guerreiro I."/>
            <person name="Calvete J.J."/>
            <person name="Wuster W."/>
            <person name="Woods A.E."/>
            <person name="Logan J.M."/>
            <person name="Harrison R.A."/>
            <person name="Castoe T.A."/>
            <person name="de Koning A.P."/>
            <person name="Pollock D.D."/>
            <person name="Yandell M."/>
            <person name="Calderon D."/>
            <person name="Renjifo C."/>
            <person name="Currier R.B."/>
            <person name="Salgado D."/>
            <person name="Pla D."/>
            <person name="Sanz L."/>
            <person name="Hyder A.S."/>
            <person name="Ribeiro J.M."/>
            <person name="Arntzen J.W."/>
            <person name="van den Thillart G.E."/>
            <person name="Boetzer M."/>
            <person name="Pirovano W."/>
            <person name="Dirks R.P."/>
            <person name="Spaink H.P."/>
            <person name="Duboule D."/>
            <person name="McGlinn E."/>
            <person name="Kini R.M."/>
            <person name="Richardson M.K."/>
        </authorList>
    </citation>
    <scope>NUCLEOTIDE SEQUENCE</scope>
    <source>
        <tissue evidence="3">Blood</tissue>
    </source>
</reference>
<gene>
    <name evidence="3" type="ORF">L345_15138</name>
</gene>
<feature type="compositionally biased region" description="Basic residues" evidence="1">
    <location>
        <begin position="317"/>
        <end position="328"/>
    </location>
</feature>
<keyword evidence="2" id="KW-1133">Transmembrane helix</keyword>
<keyword evidence="4" id="KW-1185">Reference proteome</keyword>
<dbReference type="EMBL" id="AZIM01005848">
    <property type="protein sequence ID" value="ETE59131.1"/>
    <property type="molecule type" value="Genomic_DNA"/>
</dbReference>
<name>V8NB20_OPHHA</name>
<feature type="compositionally biased region" description="Basic and acidic residues" evidence="1">
    <location>
        <begin position="329"/>
        <end position="355"/>
    </location>
</feature>
<accession>V8NB20</accession>
<keyword evidence="2" id="KW-0812">Transmembrane</keyword>
<dbReference type="Proteomes" id="UP000018936">
    <property type="component" value="Unassembled WGS sequence"/>
</dbReference>
<feature type="region of interest" description="Disordered" evidence="1">
    <location>
        <begin position="317"/>
        <end position="358"/>
    </location>
</feature>
<keyword evidence="2" id="KW-0472">Membrane</keyword>
<evidence type="ECO:0000313" key="4">
    <source>
        <dbReference type="Proteomes" id="UP000018936"/>
    </source>
</evidence>
<evidence type="ECO:0000256" key="1">
    <source>
        <dbReference type="SAM" id="MobiDB-lite"/>
    </source>
</evidence>
<sequence>MESITRRHTQSHTGTRTRSKYPVFLIWLFLGSKQCHLSLSLYLCSHFPFFKQDPAGKKQPVPKTRLLWSSELTLDPDVGLRTWLFSCRCVITPEEEEEEKGPRCSLSLVVFLQTFHYLSRRRRRGKKEDFNAKTTEHFVASPDEGWPTSKWLLKAQSSMSYFLQFEFRLSSAFSPSLLSFTSHGLLFCRVRACGLVRRGNEGLKQKFHKMAIWPPMTQPNPGLFLAQPNPGLLRMSECCRGSQAESLNPNRKSQLFFLFNPFRAESAMAERPSRWKEQMTFFPTKRWKVVACEVLEGALCLNPMLLIWLAAKKEGRKRGREKRRKEKGRGREGGKKERGEERQEGRKERKGKEPLQDCSPVSPGPWFYTVIFQRSPLLKDGCLAGWGILGVEVHESSKWPRFRRSPEQWDGSETKALFYLCLPWGVQPFIFLSEKEATRCYHRREGLFPAPPPPLSLD</sequence>
<dbReference type="AlphaFoldDB" id="V8NB20"/>
<protein>
    <submittedName>
        <fullName evidence="3">Uncharacterized protein</fullName>
    </submittedName>
</protein>
<proteinExistence type="predicted"/>
<comment type="caution">
    <text evidence="3">The sequence shown here is derived from an EMBL/GenBank/DDBJ whole genome shotgun (WGS) entry which is preliminary data.</text>
</comment>
<evidence type="ECO:0000256" key="2">
    <source>
        <dbReference type="SAM" id="Phobius"/>
    </source>
</evidence>
<organism evidence="3 4">
    <name type="scientific">Ophiophagus hannah</name>
    <name type="common">King cobra</name>
    <name type="synonym">Naja hannah</name>
    <dbReference type="NCBI Taxonomy" id="8665"/>
    <lineage>
        <taxon>Eukaryota</taxon>
        <taxon>Metazoa</taxon>
        <taxon>Chordata</taxon>
        <taxon>Craniata</taxon>
        <taxon>Vertebrata</taxon>
        <taxon>Euteleostomi</taxon>
        <taxon>Lepidosauria</taxon>
        <taxon>Squamata</taxon>
        <taxon>Bifurcata</taxon>
        <taxon>Unidentata</taxon>
        <taxon>Episquamata</taxon>
        <taxon>Toxicofera</taxon>
        <taxon>Serpentes</taxon>
        <taxon>Colubroidea</taxon>
        <taxon>Elapidae</taxon>
        <taxon>Elapinae</taxon>
        <taxon>Ophiophagus</taxon>
    </lineage>
</organism>
<feature type="transmembrane region" description="Helical" evidence="2">
    <location>
        <begin position="21"/>
        <end position="43"/>
    </location>
</feature>